<dbReference type="PROSITE" id="PS01129">
    <property type="entry name" value="PSI_RLU"/>
    <property type="match status" value="1"/>
</dbReference>
<gene>
    <name evidence="7" type="ORF">CYY_007744</name>
</gene>
<keyword evidence="4" id="KW-0413">Isomerase</keyword>
<dbReference type="Proteomes" id="UP000695562">
    <property type="component" value="Unassembled WGS sequence"/>
</dbReference>
<organism evidence="7 8">
    <name type="scientific">Polysphondylium violaceum</name>
    <dbReference type="NCBI Taxonomy" id="133409"/>
    <lineage>
        <taxon>Eukaryota</taxon>
        <taxon>Amoebozoa</taxon>
        <taxon>Evosea</taxon>
        <taxon>Eumycetozoa</taxon>
        <taxon>Dictyostelia</taxon>
        <taxon>Dictyosteliales</taxon>
        <taxon>Dictyosteliaceae</taxon>
        <taxon>Polysphondylium</taxon>
    </lineage>
</organism>
<dbReference type="InterPro" id="IPR006145">
    <property type="entry name" value="PsdUridine_synth_RsuA/RluA"/>
</dbReference>
<evidence type="ECO:0000256" key="5">
    <source>
        <dbReference type="SAM" id="MobiDB-lite"/>
    </source>
</evidence>
<evidence type="ECO:0000256" key="2">
    <source>
        <dbReference type="ARBA" id="ARBA00010876"/>
    </source>
</evidence>
<dbReference type="PANTHER" id="PTHR21600:SF81">
    <property type="entry name" value="21S RRNA PSEUDOURIDINE(2819) SYNTHASE"/>
    <property type="match status" value="1"/>
</dbReference>
<reference evidence="7" key="1">
    <citation type="submission" date="2020-01" db="EMBL/GenBank/DDBJ databases">
        <title>Development of genomics and gene disruption for Polysphondylium violaceum indicates a role for the polyketide synthase stlB in stalk morphogenesis.</title>
        <authorList>
            <person name="Narita B."/>
            <person name="Kawabe Y."/>
            <person name="Kin K."/>
            <person name="Saito T."/>
            <person name="Gibbs R."/>
            <person name="Kuspa A."/>
            <person name="Muzny D."/>
            <person name="Queller D."/>
            <person name="Richards S."/>
            <person name="Strassman J."/>
            <person name="Sucgang R."/>
            <person name="Worley K."/>
            <person name="Schaap P."/>
        </authorList>
    </citation>
    <scope>NUCLEOTIDE SEQUENCE</scope>
    <source>
        <strain evidence="7">QSvi11</strain>
    </source>
</reference>
<evidence type="ECO:0000256" key="1">
    <source>
        <dbReference type="ARBA" id="ARBA00004173"/>
    </source>
</evidence>
<dbReference type="Gene3D" id="3.30.2350.10">
    <property type="entry name" value="Pseudouridine synthase"/>
    <property type="match status" value="1"/>
</dbReference>
<dbReference type="GO" id="GO:0003723">
    <property type="term" value="F:RNA binding"/>
    <property type="evidence" value="ECO:0007669"/>
    <property type="project" value="InterPro"/>
</dbReference>
<dbReference type="InterPro" id="IPR006224">
    <property type="entry name" value="PsdUridine_synth_RluA-like_CS"/>
</dbReference>
<dbReference type="GO" id="GO:0009982">
    <property type="term" value="F:pseudouridine synthase activity"/>
    <property type="evidence" value="ECO:0007669"/>
    <property type="project" value="InterPro"/>
</dbReference>
<dbReference type="InterPro" id="IPR050188">
    <property type="entry name" value="RluA_PseudoU_synthase"/>
</dbReference>
<keyword evidence="8" id="KW-1185">Reference proteome</keyword>
<evidence type="ECO:0000313" key="7">
    <source>
        <dbReference type="EMBL" id="KAF2070938.1"/>
    </source>
</evidence>
<dbReference type="EMBL" id="AJWJ01000430">
    <property type="protein sequence ID" value="KAF2070938.1"/>
    <property type="molecule type" value="Genomic_DNA"/>
</dbReference>
<feature type="domain" description="Pseudouridine synthase RsuA/RluA-like" evidence="6">
    <location>
        <begin position="373"/>
        <end position="558"/>
    </location>
</feature>
<proteinExistence type="inferred from homology"/>
<feature type="region of interest" description="Disordered" evidence="5">
    <location>
        <begin position="440"/>
        <end position="472"/>
    </location>
</feature>
<feature type="compositionally biased region" description="Basic and acidic residues" evidence="5">
    <location>
        <begin position="163"/>
        <end position="173"/>
    </location>
</feature>
<accession>A0A8J4PNW3</accession>
<dbReference type="CDD" id="cd02869">
    <property type="entry name" value="PseudoU_synth_RluA_like"/>
    <property type="match status" value="1"/>
</dbReference>
<comment type="subcellular location">
    <subcellularLocation>
        <location evidence="1">Mitochondrion</location>
    </subcellularLocation>
</comment>
<keyword evidence="3" id="KW-0496">Mitochondrion</keyword>
<dbReference type="GO" id="GO:0000455">
    <property type="term" value="P:enzyme-directed rRNA pseudouridine synthesis"/>
    <property type="evidence" value="ECO:0007669"/>
    <property type="project" value="TreeGrafter"/>
</dbReference>
<evidence type="ECO:0000313" key="8">
    <source>
        <dbReference type="Proteomes" id="UP000695562"/>
    </source>
</evidence>
<feature type="compositionally biased region" description="Basic and acidic residues" evidence="5">
    <location>
        <begin position="458"/>
        <end position="470"/>
    </location>
</feature>
<dbReference type="GO" id="GO:0005739">
    <property type="term" value="C:mitochondrion"/>
    <property type="evidence" value="ECO:0007669"/>
    <property type="project" value="UniProtKB-SubCell"/>
</dbReference>
<sequence>MISNLSHIKGLCDKSKLFNTSKCFLALNNYIQQISNITSISSGSNSNSNSNSLSNLFINNSNQYDYLSHGYAFSKKISRKKENQAPKKSNPNDRNKSLRGIAKAKSRVVTDKITRGIEAENEIRKENDLNKISFKNNRKLKKSKIEEDDIDYTSQIIDFVPSNREKKAKEKKINTSNNNNNNNNQMDNKSKEKSSKKEKKQEKVIKMEVQIQDDFQQEDQEDQIPESEKEQEIIIDAYLMEQLKLPNKPILSTDGQIRHFIPKDLDGMRADRWIKSRYPIVTHSLVCKWIREKKITLVENKDGTPISDAEIDHLPRKSIKIDTKLEHGQWIFLPAHLAVSQEAADKETPQKYVRLSDDEIKKVKESVLYKDDHLIIINKPQGLAVQGGSGLNKHLDMMLSHLKFDYNDPPKLVHRLDRGTSGILILARTKTAASEMASKFELVKEKKKPSSNSTTNNNKKDQNNNDDKPEPIQGVKKTYWALLSSTPEGPKEGRIRAPLKKVIEKGQEKIVACLKTGDGAKLAITEYKVVDNALSEQCFIVLWPETGRTHQLRVHCASILKSPIIGDTKYGDDKANKSYGSILGNKPTMHLHARRVEFVHPMTNKNIDIIAPLPPILRESWKRLGFDFNLNDKEFDGSNK</sequence>
<dbReference type="AlphaFoldDB" id="A0A8J4PNW3"/>
<name>A0A8J4PNW3_9MYCE</name>
<dbReference type="PANTHER" id="PTHR21600">
    <property type="entry name" value="MITOCHONDRIAL RNA PSEUDOURIDINE SYNTHASE"/>
    <property type="match status" value="1"/>
</dbReference>
<dbReference type="Pfam" id="PF00849">
    <property type="entry name" value="PseudoU_synth_2"/>
    <property type="match status" value="1"/>
</dbReference>
<protein>
    <recommendedName>
        <fullName evidence="6">Pseudouridine synthase RsuA/RluA-like domain-containing protein</fullName>
    </recommendedName>
</protein>
<dbReference type="OrthoDB" id="428658at2759"/>
<feature type="compositionally biased region" description="Basic and acidic residues" evidence="5">
    <location>
        <begin position="188"/>
        <end position="203"/>
    </location>
</feature>
<evidence type="ECO:0000256" key="3">
    <source>
        <dbReference type="ARBA" id="ARBA00023128"/>
    </source>
</evidence>
<dbReference type="SUPFAM" id="SSF55120">
    <property type="entry name" value="Pseudouridine synthase"/>
    <property type="match status" value="1"/>
</dbReference>
<feature type="region of interest" description="Disordered" evidence="5">
    <location>
        <begin position="78"/>
        <end position="104"/>
    </location>
</feature>
<evidence type="ECO:0000259" key="6">
    <source>
        <dbReference type="Pfam" id="PF00849"/>
    </source>
</evidence>
<evidence type="ECO:0000256" key="4">
    <source>
        <dbReference type="ARBA" id="ARBA00023235"/>
    </source>
</evidence>
<comment type="similarity">
    <text evidence="2">Belongs to the pseudouridine synthase RluA family.</text>
</comment>
<feature type="region of interest" description="Disordered" evidence="5">
    <location>
        <begin position="163"/>
        <end position="203"/>
    </location>
</feature>
<dbReference type="InterPro" id="IPR020103">
    <property type="entry name" value="PsdUridine_synth_cat_dom_sf"/>
</dbReference>
<comment type="caution">
    <text evidence="7">The sequence shown here is derived from an EMBL/GenBank/DDBJ whole genome shotgun (WGS) entry which is preliminary data.</text>
</comment>
<feature type="compositionally biased region" description="Basic and acidic residues" evidence="5">
    <location>
        <begin position="80"/>
        <end position="96"/>
    </location>
</feature>